<dbReference type="GO" id="GO:0046872">
    <property type="term" value="F:metal ion binding"/>
    <property type="evidence" value="ECO:0007669"/>
    <property type="project" value="UniProtKB-KW"/>
</dbReference>
<proteinExistence type="inferred from homology"/>
<keyword evidence="9" id="KW-0547">Nucleotide-binding</keyword>
<dbReference type="Proteomes" id="UP000321570">
    <property type="component" value="Unassembled WGS sequence"/>
</dbReference>
<reference evidence="20" key="1">
    <citation type="submission" date="2017-02" db="UniProtKB">
        <authorList>
            <consortium name="WormBaseParasite"/>
        </authorList>
    </citation>
    <scope>IDENTIFICATION</scope>
</reference>
<evidence type="ECO:0000259" key="15">
    <source>
        <dbReference type="Pfam" id="PF20750"/>
    </source>
</evidence>
<comment type="cofactor">
    <cofactor evidence="2">
        <name>Mg(2+)</name>
        <dbReference type="ChEBI" id="CHEBI:18420"/>
    </cofactor>
</comment>
<dbReference type="InterPro" id="IPR043519">
    <property type="entry name" value="NT_sf"/>
</dbReference>
<dbReference type="Gene3D" id="1.10.1410.10">
    <property type="match status" value="1"/>
</dbReference>
<comment type="catalytic activity">
    <reaction evidence="13">
        <text>RNA(n) + ATP = RNA(n)-3'-adenine ribonucleotide + diphosphate</text>
        <dbReference type="Rhea" id="RHEA:11332"/>
        <dbReference type="Rhea" id="RHEA-COMP:14527"/>
        <dbReference type="Rhea" id="RHEA-COMP:17347"/>
        <dbReference type="ChEBI" id="CHEBI:30616"/>
        <dbReference type="ChEBI" id="CHEBI:33019"/>
        <dbReference type="ChEBI" id="CHEBI:140395"/>
        <dbReference type="ChEBI" id="CHEBI:173115"/>
        <dbReference type="EC" id="2.7.7.19"/>
    </reaction>
</comment>
<dbReference type="AlphaFoldDB" id="A0A0R3SI97"/>
<evidence type="ECO:0000256" key="1">
    <source>
        <dbReference type="ARBA" id="ARBA00001936"/>
    </source>
</evidence>
<evidence type="ECO:0000313" key="20">
    <source>
        <dbReference type="WBParaSite" id="HDID_0000466201-mRNA-1"/>
    </source>
</evidence>
<dbReference type="GO" id="GO:0005634">
    <property type="term" value="C:nucleus"/>
    <property type="evidence" value="ECO:0007669"/>
    <property type="project" value="UniProtKB-SubCell"/>
</dbReference>
<reference evidence="17 19" key="3">
    <citation type="submission" date="2019-07" db="EMBL/GenBank/DDBJ databases">
        <authorList>
            <person name="Jastrzebski P J."/>
            <person name="Paukszto L."/>
            <person name="Jastrzebski P J."/>
        </authorList>
    </citation>
    <scope>NUCLEOTIDE SEQUENCE [LARGE SCALE GENOMIC DNA]</scope>
    <source>
        <strain evidence="17 19">WMS-il1</strain>
    </source>
</reference>
<dbReference type="OrthoDB" id="412748at2759"/>
<keyword evidence="19" id="KW-1185">Reference proteome</keyword>
<comment type="similarity">
    <text evidence="4">Belongs to the poly(A) polymerase family.</text>
</comment>
<keyword evidence="11" id="KW-0460">Magnesium</keyword>
<feature type="domain" description="Poly(A) polymerase central" evidence="14">
    <location>
        <begin position="177"/>
        <end position="248"/>
    </location>
</feature>
<dbReference type="GO" id="GO:1990817">
    <property type="term" value="F:poly(A) RNA polymerase activity"/>
    <property type="evidence" value="ECO:0007669"/>
    <property type="project" value="UniProtKB-EC"/>
</dbReference>
<dbReference type="SUPFAM" id="SSF81301">
    <property type="entry name" value="Nucleotidyltransferase"/>
    <property type="match status" value="1"/>
</dbReference>
<dbReference type="GO" id="GO:0005524">
    <property type="term" value="F:ATP binding"/>
    <property type="evidence" value="ECO:0007669"/>
    <property type="project" value="UniProtKB-KW"/>
</dbReference>
<evidence type="ECO:0000256" key="10">
    <source>
        <dbReference type="ARBA" id="ARBA00022840"/>
    </source>
</evidence>
<accession>A0A0R3SI97</accession>
<dbReference type="GO" id="GO:0006397">
    <property type="term" value="P:mRNA processing"/>
    <property type="evidence" value="ECO:0007669"/>
    <property type="project" value="UniProtKB-KW"/>
</dbReference>
<gene>
    <name evidence="16" type="ORF">HDID_LOCUS4660</name>
    <name evidence="17" type="ORF">WMSIL1_LOCUS6554</name>
</gene>
<organism evidence="20">
    <name type="scientific">Hymenolepis diminuta</name>
    <name type="common">Rat tapeworm</name>
    <dbReference type="NCBI Taxonomy" id="6216"/>
    <lineage>
        <taxon>Eukaryota</taxon>
        <taxon>Metazoa</taxon>
        <taxon>Spiralia</taxon>
        <taxon>Lophotrochozoa</taxon>
        <taxon>Platyhelminthes</taxon>
        <taxon>Cestoda</taxon>
        <taxon>Eucestoda</taxon>
        <taxon>Cyclophyllidea</taxon>
        <taxon>Hymenolepididae</taxon>
        <taxon>Hymenolepis</taxon>
    </lineage>
</organism>
<keyword evidence="6" id="KW-0507">mRNA processing</keyword>
<comment type="subcellular location">
    <subcellularLocation>
        <location evidence="3">Nucleus</location>
    </subcellularLocation>
</comment>
<evidence type="ECO:0000256" key="9">
    <source>
        <dbReference type="ARBA" id="ARBA00022741"/>
    </source>
</evidence>
<dbReference type="EC" id="2.7.7.19" evidence="5"/>
<keyword evidence="8" id="KW-0479">Metal-binding</keyword>
<comment type="cofactor">
    <cofactor evidence="1">
        <name>Mn(2+)</name>
        <dbReference type="ChEBI" id="CHEBI:29035"/>
    </cofactor>
</comment>
<evidence type="ECO:0000313" key="17">
    <source>
        <dbReference type="EMBL" id="VUZ46921.1"/>
    </source>
</evidence>
<evidence type="ECO:0000256" key="6">
    <source>
        <dbReference type="ARBA" id="ARBA00022664"/>
    </source>
</evidence>
<keyword evidence="7" id="KW-0808">Transferase</keyword>
<sequence length="284" mass="33861">MGHFKSIGKDSKRRKNIYLLEAIANFWIRSEAKQLRYPKIRDPYRGKLFTIGSYRFGVHSRFDDIDVLLIVPSWIASNNITDVDLYNRFCEELMRNSQTRYAHVVNCYSKRSIRTEIRDIKFDIIIVETIADNISDKFKILERNNHSFWEDEKDINYFNEAVNARFALDMVYSKPVYRTALKAIRLWARKRGFYSKPLGYLNGVSLAILTCRICQLLPMESAERIVYHFFRIYSQWDWFKPVKIRSDTNFQNLNSHILLVFEKIRLDDGRNCMYSYLLSLISCY</sequence>
<dbReference type="EMBL" id="CABIJS010000222">
    <property type="protein sequence ID" value="VUZ46921.1"/>
    <property type="molecule type" value="Genomic_DNA"/>
</dbReference>
<evidence type="ECO:0000259" key="14">
    <source>
        <dbReference type="Pfam" id="PF04928"/>
    </source>
</evidence>
<evidence type="ECO:0000313" key="19">
    <source>
        <dbReference type="Proteomes" id="UP000321570"/>
    </source>
</evidence>
<protein>
    <recommendedName>
        <fullName evidence="5">polynucleotide adenylyltransferase</fullName>
        <ecNumber evidence="5">2.7.7.19</ecNumber>
    </recommendedName>
</protein>
<dbReference type="PANTHER" id="PTHR10682:SF10">
    <property type="entry name" value="POLYNUCLEOTIDE ADENYLYLTRANSFERASE"/>
    <property type="match status" value="1"/>
</dbReference>
<dbReference type="EMBL" id="UYSG01001891">
    <property type="protein sequence ID" value="VDL53114.1"/>
    <property type="molecule type" value="Genomic_DNA"/>
</dbReference>
<evidence type="ECO:0000313" key="18">
    <source>
        <dbReference type="Proteomes" id="UP000274504"/>
    </source>
</evidence>
<evidence type="ECO:0000256" key="11">
    <source>
        <dbReference type="ARBA" id="ARBA00022842"/>
    </source>
</evidence>
<dbReference type="STRING" id="6216.A0A0R3SI97"/>
<dbReference type="Pfam" id="PF20750">
    <property type="entry name" value="PAP_NTPase"/>
    <property type="match status" value="1"/>
</dbReference>
<dbReference type="Proteomes" id="UP000274504">
    <property type="component" value="Unassembled WGS sequence"/>
</dbReference>
<dbReference type="InterPro" id="IPR048840">
    <property type="entry name" value="PolA_pol_NTPase"/>
</dbReference>
<evidence type="ECO:0000256" key="5">
    <source>
        <dbReference type="ARBA" id="ARBA00012388"/>
    </source>
</evidence>
<reference evidence="16 18" key="2">
    <citation type="submission" date="2018-11" db="EMBL/GenBank/DDBJ databases">
        <authorList>
            <consortium name="Pathogen Informatics"/>
        </authorList>
    </citation>
    <scope>NUCLEOTIDE SEQUENCE [LARGE SCALE GENOMIC DNA]</scope>
</reference>
<dbReference type="PANTHER" id="PTHR10682">
    <property type="entry name" value="POLY A POLYMERASE"/>
    <property type="match status" value="1"/>
</dbReference>
<dbReference type="InterPro" id="IPR007012">
    <property type="entry name" value="PolA_pol_cen_dom"/>
</dbReference>
<evidence type="ECO:0000313" key="16">
    <source>
        <dbReference type="EMBL" id="VDL53114.1"/>
    </source>
</evidence>
<evidence type="ECO:0000256" key="2">
    <source>
        <dbReference type="ARBA" id="ARBA00001946"/>
    </source>
</evidence>
<evidence type="ECO:0000256" key="4">
    <source>
        <dbReference type="ARBA" id="ARBA00010912"/>
    </source>
</evidence>
<name>A0A0R3SI97_HYMDI</name>
<evidence type="ECO:0000256" key="12">
    <source>
        <dbReference type="ARBA" id="ARBA00023242"/>
    </source>
</evidence>
<feature type="domain" description="Poly(A) polymerase nucleotidyltransferase" evidence="15">
    <location>
        <begin position="4"/>
        <end position="143"/>
    </location>
</feature>
<evidence type="ECO:0000256" key="13">
    <source>
        <dbReference type="ARBA" id="ARBA00048830"/>
    </source>
</evidence>
<dbReference type="Pfam" id="PF04928">
    <property type="entry name" value="PAP_central"/>
    <property type="match status" value="1"/>
</dbReference>
<keyword evidence="12" id="KW-0539">Nucleus</keyword>
<dbReference type="SUPFAM" id="SSF81631">
    <property type="entry name" value="PAP/OAS1 substrate-binding domain"/>
    <property type="match status" value="1"/>
</dbReference>
<evidence type="ECO:0000256" key="8">
    <source>
        <dbReference type="ARBA" id="ARBA00022723"/>
    </source>
</evidence>
<keyword evidence="10" id="KW-0067">ATP-binding</keyword>
<evidence type="ECO:0000256" key="7">
    <source>
        <dbReference type="ARBA" id="ARBA00022679"/>
    </source>
</evidence>
<evidence type="ECO:0000256" key="3">
    <source>
        <dbReference type="ARBA" id="ARBA00004123"/>
    </source>
</evidence>
<dbReference type="WBParaSite" id="HDID_0000466201-mRNA-1">
    <property type="protein sequence ID" value="HDID_0000466201-mRNA-1"/>
    <property type="gene ID" value="HDID_0000466201"/>
</dbReference>